<accession>A0ABT8DHS6</accession>
<dbReference type="Pfam" id="PF13557">
    <property type="entry name" value="Phenol_MetA_deg"/>
    <property type="match status" value="1"/>
</dbReference>
<keyword evidence="2" id="KW-1185">Reference proteome</keyword>
<comment type="caution">
    <text evidence="1">The sequence shown here is derived from an EMBL/GenBank/DDBJ whole genome shotgun (WGS) entry which is preliminary data.</text>
</comment>
<reference evidence="1 2" key="1">
    <citation type="submission" date="2023-06" db="EMBL/GenBank/DDBJ databases">
        <authorList>
            <person name="Ye Y.-Q."/>
            <person name="Du Z.-J."/>
        </authorList>
    </citation>
    <scope>NUCLEOTIDE SEQUENCE [LARGE SCALE GENOMIC DNA]</scope>
    <source>
        <strain evidence="1 2">SDUM287046</strain>
    </source>
</reference>
<evidence type="ECO:0000313" key="2">
    <source>
        <dbReference type="Proteomes" id="UP001244787"/>
    </source>
</evidence>
<sequence>MAPSHFIILLFCLHLGCNPKGYAQDVEPRRWTPLPLKTNVIGIGYVYTEGKIAFDPVIHIEDATVAVNTFAIQYVRPFKLGHKLARVDVLLPYAFAHWKGLLDGLTAEVSRNGFADPRLRLSLNFLGPPAMEAKELQEYLLVHPTHTVVGASLSITFPLGQYYDDKLLNLGQNRFVFRPQIGFVHTWNKWSYELTGSVFFFTDNNEFFNGKKREQDPVFALQTHLVRKFKPTMWASLSLGTGLAGQSIVNNIPHNDDQENILAGVSFAMPIMKMQSLKVVYVRSQTLTNIGADTNSISAVWSTIF</sequence>
<organism evidence="1 2">
    <name type="scientific">Aequorivita aurantiaca</name>
    <dbReference type="NCBI Taxonomy" id="3053356"/>
    <lineage>
        <taxon>Bacteria</taxon>
        <taxon>Pseudomonadati</taxon>
        <taxon>Bacteroidota</taxon>
        <taxon>Flavobacteriia</taxon>
        <taxon>Flavobacteriales</taxon>
        <taxon>Flavobacteriaceae</taxon>
        <taxon>Aequorivita</taxon>
    </lineage>
</organism>
<gene>
    <name evidence="1" type="ORF">QRD02_04060</name>
</gene>
<proteinExistence type="predicted"/>
<dbReference type="Proteomes" id="UP001244787">
    <property type="component" value="Unassembled WGS sequence"/>
</dbReference>
<dbReference type="InterPro" id="IPR025737">
    <property type="entry name" value="FApF"/>
</dbReference>
<dbReference type="EMBL" id="JAUGQQ010000002">
    <property type="protein sequence ID" value="MDN3723544.1"/>
    <property type="molecule type" value="Genomic_DNA"/>
</dbReference>
<name>A0ABT8DHS6_9FLAO</name>
<dbReference type="RefSeq" id="WP_290253636.1">
    <property type="nucleotide sequence ID" value="NZ_JAUGQQ010000002.1"/>
</dbReference>
<evidence type="ECO:0000313" key="1">
    <source>
        <dbReference type="EMBL" id="MDN3723544.1"/>
    </source>
</evidence>
<protein>
    <submittedName>
        <fullName evidence="1">Transporter</fullName>
    </submittedName>
</protein>